<dbReference type="InterPro" id="IPR001245">
    <property type="entry name" value="Ser-Thr/Tyr_kinase_cat_dom"/>
</dbReference>
<proteinExistence type="predicted"/>
<keyword evidence="2" id="KW-0808">Transferase</keyword>
<comment type="caution">
    <text evidence="2">The sequence shown here is derived from an EMBL/GenBank/DDBJ whole genome shotgun (WGS) entry which is preliminary data.</text>
</comment>
<evidence type="ECO:0000259" key="1">
    <source>
        <dbReference type="PROSITE" id="PS50011"/>
    </source>
</evidence>
<dbReference type="PANTHER" id="PTHR44329">
    <property type="entry name" value="SERINE/THREONINE-PROTEIN KINASE TNNI3K-RELATED"/>
    <property type="match status" value="1"/>
</dbReference>
<dbReference type="EMBL" id="QKWP01000077">
    <property type="protein sequence ID" value="RIB28098.1"/>
    <property type="molecule type" value="Genomic_DNA"/>
</dbReference>
<dbReference type="Gene3D" id="1.10.510.10">
    <property type="entry name" value="Transferase(Phosphotransferase) domain 1"/>
    <property type="match status" value="1"/>
</dbReference>
<dbReference type="InterPro" id="IPR011009">
    <property type="entry name" value="Kinase-like_dom_sf"/>
</dbReference>
<dbReference type="SUPFAM" id="SSF56112">
    <property type="entry name" value="Protein kinase-like (PK-like)"/>
    <property type="match status" value="1"/>
</dbReference>
<dbReference type="GO" id="GO:0004674">
    <property type="term" value="F:protein serine/threonine kinase activity"/>
    <property type="evidence" value="ECO:0007669"/>
    <property type="project" value="TreeGrafter"/>
</dbReference>
<dbReference type="AlphaFoldDB" id="A0A397W1L7"/>
<dbReference type="InterPro" id="IPR000719">
    <property type="entry name" value="Prot_kinase_dom"/>
</dbReference>
<evidence type="ECO:0000313" key="2">
    <source>
        <dbReference type="EMBL" id="RIB28098.1"/>
    </source>
</evidence>
<evidence type="ECO:0000313" key="3">
    <source>
        <dbReference type="Proteomes" id="UP000266673"/>
    </source>
</evidence>
<dbReference type="OrthoDB" id="1668230at2759"/>
<dbReference type="STRING" id="44941.A0A397W1L7"/>
<organism evidence="2 3">
    <name type="scientific">Gigaspora rosea</name>
    <dbReference type="NCBI Taxonomy" id="44941"/>
    <lineage>
        <taxon>Eukaryota</taxon>
        <taxon>Fungi</taxon>
        <taxon>Fungi incertae sedis</taxon>
        <taxon>Mucoromycota</taxon>
        <taxon>Glomeromycotina</taxon>
        <taxon>Glomeromycetes</taxon>
        <taxon>Diversisporales</taxon>
        <taxon>Gigasporaceae</taxon>
        <taxon>Gigaspora</taxon>
    </lineage>
</organism>
<dbReference type="Pfam" id="PF00069">
    <property type="entry name" value="Pkinase"/>
    <property type="match status" value="1"/>
</dbReference>
<name>A0A397W1L7_9GLOM</name>
<reference evidence="2 3" key="1">
    <citation type="submission" date="2018-06" db="EMBL/GenBank/DDBJ databases">
        <title>Comparative genomics reveals the genomic features of Rhizophagus irregularis, R. cerebriforme, R. diaphanum and Gigaspora rosea, and their symbiotic lifestyle signature.</title>
        <authorList>
            <person name="Morin E."/>
            <person name="San Clemente H."/>
            <person name="Chen E.C.H."/>
            <person name="De La Providencia I."/>
            <person name="Hainaut M."/>
            <person name="Kuo A."/>
            <person name="Kohler A."/>
            <person name="Murat C."/>
            <person name="Tang N."/>
            <person name="Roy S."/>
            <person name="Loubradou J."/>
            <person name="Henrissat B."/>
            <person name="Grigoriev I.V."/>
            <person name="Corradi N."/>
            <person name="Roux C."/>
            <person name="Martin F.M."/>
        </authorList>
    </citation>
    <scope>NUCLEOTIDE SEQUENCE [LARGE SCALE GENOMIC DNA]</scope>
    <source>
        <strain evidence="2 3">DAOM 194757</strain>
    </source>
</reference>
<dbReference type="Proteomes" id="UP000266673">
    <property type="component" value="Unassembled WGS sequence"/>
</dbReference>
<gene>
    <name evidence="2" type="ORF">C2G38_2158846</name>
</gene>
<dbReference type="PRINTS" id="PR00109">
    <property type="entry name" value="TYRKINASE"/>
</dbReference>
<accession>A0A397W1L7</accession>
<keyword evidence="2" id="KW-0418">Kinase</keyword>
<dbReference type="InterPro" id="IPR051681">
    <property type="entry name" value="Ser/Thr_Kinases-Pseudokinases"/>
</dbReference>
<sequence>MEIIQEINVLFESETLEKKVQIIQDNKMLTPQEKKFVKNSFIKDLNIYGKKANMLNSLCVRCQSELSAEFSCLECVRLHIKNNFSKWTTGNKIFDFRIQQFQLKFYAMSNKLIEWLPYEKFQNIEIKASGGFGIVYIAKWMDGPIYSWDAYKQKFLRGMPGPVILKSMKLPEIQSENFYQEILVHIAVSLESPYIVSCYGLTKEPKSGYFMMILEYHSDGDLKEFLKNKDITLSWRTRYSILHNITSALSKIHLKNILHGDIHPGNIISSRNMWCVGDLGLCRFTNEITNNEIFGVLPYIAPEVLLNANYTTAADIYSIGIIMWQLVTKRIPYDYAHDTNDIALAIEISNGFRPEINFKLPSDYEEMMKRCWNSSSLSRPTASELLRFFTTNLQKIYKNELIISELDYNLNSSQLTSDNDLIPKIINTEKIKIHYEQSNSIGLIMPIHINE</sequence>
<dbReference type="GO" id="GO:0005524">
    <property type="term" value="F:ATP binding"/>
    <property type="evidence" value="ECO:0007669"/>
    <property type="project" value="InterPro"/>
</dbReference>
<protein>
    <submittedName>
        <fullName evidence="2">Kinase-like domain-containing protein</fullName>
    </submittedName>
</protein>
<keyword evidence="3" id="KW-1185">Reference proteome</keyword>
<feature type="domain" description="Protein kinase" evidence="1">
    <location>
        <begin position="121"/>
        <end position="393"/>
    </location>
</feature>
<dbReference type="PROSITE" id="PS50011">
    <property type="entry name" value="PROTEIN_KINASE_DOM"/>
    <property type="match status" value="1"/>
</dbReference>